<gene>
    <name evidence="2" type="ORF">MKW98_010315</name>
</gene>
<dbReference type="EMBL" id="JAJJMB010010045">
    <property type="protein sequence ID" value="KAI3911428.1"/>
    <property type="molecule type" value="Genomic_DNA"/>
</dbReference>
<keyword evidence="3" id="KW-1185">Reference proteome</keyword>
<sequence>MEKGHSRKGIQKRKHPAEMTSAANTGVGSSLYFWLDKWAAADTPKNLFPRGYRKARIKDQIVNICWSIKYKKNPNSVELMDTANLMNAPIFISSERYNCQHLSG</sequence>
<dbReference type="Proteomes" id="UP001202328">
    <property type="component" value="Unassembled WGS sequence"/>
</dbReference>
<accession>A0AAD4SKB3</accession>
<proteinExistence type="predicted"/>
<evidence type="ECO:0000313" key="3">
    <source>
        <dbReference type="Proteomes" id="UP001202328"/>
    </source>
</evidence>
<comment type="caution">
    <text evidence="2">The sequence shown here is derived from an EMBL/GenBank/DDBJ whole genome shotgun (WGS) entry which is preliminary data.</text>
</comment>
<feature type="compositionally biased region" description="Basic residues" evidence="1">
    <location>
        <begin position="1"/>
        <end position="15"/>
    </location>
</feature>
<feature type="region of interest" description="Disordered" evidence="1">
    <location>
        <begin position="1"/>
        <end position="22"/>
    </location>
</feature>
<reference evidence="2" key="1">
    <citation type="submission" date="2022-04" db="EMBL/GenBank/DDBJ databases">
        <title>A functionally conserved STORR gene fusion in Papaver species that diverged 16.8 million years ago.</title>
        <authorList>
            <person name="Catania T."/>
        </authorList>
    </citation>
    <scope>NUCLEOTIDE SEQUENCE</scope>
    <source>
        <strain evidence="2">S-188037</strain>
    </source>
</reference>
<dbReference type="AlphaFoldDB" id="A0AAD4SKB3"/>
<name>A0AAD4SKB3_9MAGN</name>
<protein>
    <submittedName>
        <fullName evidence="2">Uncharacterized protein</fullName>
    </submittedName>
</protein>
<organism evidence="2 3">
    <name type="scientific">Papaver atlanticum</name>
    <dbReference type="NCBI Taxonomy" id="357466"/>
    <lineage>
        <taxon>Eukaryota</taxon>
        <taxon>Viridiplantae</taxon>
        <taxon>Streptophyta</taxon>
        <taxon>Embryophyta</taxon>
        <taxon>Tracheophyta</taxon>
        <taxon>Spermatophyta</taxon>
        <taxon>Magnoliopsida</taxon>
        <taxon>Ranunculales</taxon>
        <taxon>Papaveraceae</taxon>
        <taxon>Papaveroideae</taxon>
        <taxon>Papaver</taxon>
    </lineage>
</organism>
<evidence type="ECO:0000256" key="1">
    <source>
        <dbReference type="SAM" id="MobiDB-lite"/>
    </source>
</evidence>
<evidence type="ECO:0000313" key="2">
    <source>
        <dbReference type="EMBL" id="KAI3911428.1"/>
    </source>
</evidence>